<evidence type="ECO:0000313" key="2">
    <source>
        <dbReference type="Proteomes" id="UP000053989"/>
    </source>
</evidence>
<organism evidence="1 2">
    <name type="scientific">Scleroderma citrinum Foug A</name>
    <dbReference type="NCBI Taxonomy" id="1036808"/>
    <lineage>
        <taxon>Eukaryota</taxon>
        <taxon>Fungi</taxon>
        <taxon>Dikarya</taxon>
        <taxon>Basidiomycota</taxon>
        <taxon>Agaricomycotina</taxon>
        <taxon>Agaricomycetes</taxon>
        <taxon>Agaricomycetidae</taxon>
        <taxon>Boletales</taxon>
        <taxon>Sclerodermatineae</taxon>
        <taxon>Sclerodermataceae</taxon>
        <taxon>Scleroderma</taxon>
    </lineage>
</organism>
<gene>
    <name evidence="1" type="ORF">SCLCIDRAFT_1182339</name>
</gene>
<accession>A0A0C2ZH41</accession>
<dbReference type="HOGENOM" id="CLU_2243066_0_0_1"/>
<proteinExistence type="predicted"/>
<keyword evidence="2" id="KW-1185">Reference proteome</keyword>
<name>A0A0C2ZH41_9AGAM</name>
<dbReference type="Proteomes" id="UP000053989">
    <property type="component" value="Unassembled WGS sequence"/>
</dbReference>
<sequence>MCASKNDSEHGCNFMLYTTSCKNIGFPRLRANGKWVVVHRIVRMGTVEVMAFEYAFLGNGNRREDAGEAMLIDVAQVRPRASLPRLHQSCGHPSIYITCRGSRRW</sequence>
<evidence type="ECO:0000313" key="1">
    <source>
        <dbReference type="EMBL" id="KIM60973.1"/>
    </source>
</evidence>
<dbReference type="AlphaFoldDB" id="A0A0C2ZH41"/>
<feature type="non-terminal residue" evidence="1">
    <location>
        <position position="105"/>
    </location>
</feature>
<protein>
    <submittedName>
        <fullName evidence="1">Uncharacterized protein</fullName>
    </submittedName>
</protein>
<reference evidence="1 2" key="1">
    <citation type="submission" date="2014-04" db="EMBL/GenBank/DDBJ databases">
        <authorList>
            <consortium name="DOE Joint Genome Institute"/>
            <person name="Kuo A."/>
            <person name="Kohler A."/>
            <person name="Nagy L.G."/>
            <person name="Floudas D."/>
            <person name="Copeland A."/>
            <person name="Barry K.W."/>
            <person name="Cichocki N."/>
            <person name="Veneault-Fourrey C."/>
            <person name="LaButti K."/>
            <person name="Lindquist E.A."/>
            <person name="Lipzen A."/>
            <person name="Lundell T."/>
            <person name="Morin E."/>
            <person name="Murat C."/>
            <person name="Sun H."/>
            <person name="Tunlid A."/>
            <person name="Henrissat B."/>
            <person name="Grigoriev I.V."/>
            <person name="Hibbett D.S."/>
            <person name="Martin F."/>
            <person name="Nordberg H.P."/>
            <person name="Cantor M.N."/>
            <person name="Hua S.X."/>
        </authorList>
    </citation>
    <scope>NUCLEOTIDE SEQUENCE [LARGE SCALE GENOMIC DNA]</scope>
    <source>
        <strain evidence="1 2">Foug A</strain>
    </source>
</reference>
<dbReference type="InParanoid" id="A0A0C2ZH41"/>
<dbReference type="EMBL" id="KN822056">
    <property type="protein sequence ID" value="KIM60973.1"/>
    <property type="molecule type" value="Genomic_DNA"/>
</dbReference>
<reference evidence="2" key="2">
    <citation type="submission" date="2015-01" db="EMBL/GenBank/DDBJ databases">
        <title>Evolutionary Origins and Diversification of the Mycorrhizal Mutualists.</title>
        <authorList>
            <consortium name="DOE Joint Genome Institute"/>
            <consortium name="Mycorrhizal Genomics Consortium"/>
            <person name="Kohler A."/>
            <person name="Kuo A."/>
            <person name="Nagy L.G."/>
            <person name="Floudas D."/>
            <person name="Copeland A."/>
            <person name="Barry K.W."/>
            <person name="Cichocki N."/>
            <person name="Veneault-Fourrey C."/>
            <person name="LaButti K."/>
            <person name="Lindquist E.A."/>
            <person name="Lipzen A."/>
            <person name="Lundell T."/>
            <person name="Morin E."/>
            <person name="Murat C."/>
            <person name="Riley R."/>
            <person name="Ohm R."/>
            <person name="Sun H."/>
            <person name="Tunlid A."/>
            <person name="Henrissat B."/>
            <person name="Grigoriev I.V."/>
            <person name="Hibbett D.S."/>
            <person name="Martin F."/>
        </authorList>
    </citation>
    <scope>NUCLEOTIDE SEQUENCE [LARGE SCALE GENOMIC DNA]</scope>
    <source>
        <strain evidence="2">Foug A</strain>
    </source>
</reference>